<proteinExistence type="predicted"/>
<feature type="non-terminal residue" evidence="3">
    <location>
        <position position="1"/>
    </location>
</feature>
<dbReference type="Proteomes" id="UP001530315">
    <property type="component" value="Unassembled WGS sequence"/>
</dbReference>
<reference evidence="3 4" key="1">
    <citation type="submission" date="2024-10" db="EMBL/GenBank/DDBJ databases">
        <title>Updated reference genomes for cyclostephanoid diatoms.</title>
        <authorList>
            <person name="Roberts W.R."/>
            <person name="Alverson A.J."/>
        </authorList>
    </citation>
    <scope>NUCLEOTIDE SEQUENCE [LARGE SCALE GENOMIC DNA]</scope>
    <source>
        <strain evidence="3 4">AJA276-08</strain>
    </source>
</reference>
<evidence type="ECO:0000259" key="2">
    <source>
        <dbReference type="Pfam" id="PF03067"/>
    </source>
</evidence>
<evidence type="ECO:0000313" key="3">
    <source>
        <dbReference type="EMBL" id="KAL3793906.1"/>
    </source>
</evidence>
<protein>
    <recommendedName>
        <fullName evidence="2">Chitin-binding type-4 domain-containing protein</fullName>
    </recommendedName>
</protein>
<dbReference type="EMBL" id="JALLAZ020000495">
    <property type="protein sequence ID" value="KAL3793906.1"/>
    <property type="molecule type" value="Genomic_DNA"/>
</dbReference>
<feature type="domain" description="Chitin-binding type-4" evidence="2">
    <location>
        <begin position="26"/>
        <end position="218"/>
    </location>
</feature>
<name>A0ABD3Q2M2_9STRA</name>
<sequence>CTNLTGCPPAEYCPHCCNINIGVCGVCGANRQGTGGGGYETANWLDGNGNPMPWRSQGYYVEGGDITIDSYLDTHHNGHMEARVCVVNTDPNSCTKPENFAGNELVFESDLPLEARPVMPKDQNYPERGMYAGGQRGSIKSFRFMFKLPMGIYGEKVLLQWKYTTANSCSPPGYAAYFAKNSDLPSDYWSQSLPTCTLPYPNDGTRDTTWPEQFWNCGEITILAGNTTAPHTTSTPTSSPTTSSPTARLTTRIPTRKPTKRPPRG</sequence>
<accession>A0ABD3Q2M2</accession>
<evidence type="ECO:0000313" key="4">
    <source>
        <dbReference type="Proteomes" id="UP001530315"/>
    </source>
</evidence>
<keyword evidence="4" id="KW-1185">Reference proteome</keyword>
<gene>
    <name evidence="3" type="ORF">ACHAW5_007069</name>
</gene>
<dbReference type="Pfam" id="PF03067">
    <property type="entry name" value="LPMO_10"/>
    <property type="match status" value="1"/>
</dbReference>
<organism evidence="3 4">
    <name type="scientific">Stephanodiscus triporus</name>
    <dbReference type="NCBI Taxonomy" id="2934178"/>
    <lineage>
        <taxon>Eukaryota</taxon>
        <taxon>Sar</taxon>
        <taxon>Stramenopiles</taxon>
        <taxon>Ochrophyta</taxon>
        <taxon>Bacillariophyta</taxon>
        <taxon>Coscinodiscophyceae</taxon>
        <taxon>Thalassiosirophycidae</taxon>
        <taxon>Stephanodiscales</taxon>
        <taxon>Stephanodiscaceae</taxon>
        <taxon>Stephanodiscus</taxon>
    </lineage>
</organism>
<evidence type="ECO:0000256" key="1">
    <source>
        <dbReference type="SAM" id="MobiDB-lite"/>
    </source>
</evidence>
<feature type="compositionally biased region" description="Basic residues" evidence="1">
    <location>
        <begin position="254"/>
        <end position="265"/>
    </location>
</feature>
<comment type="caution">
    <text evidence="3">The sequence shown here is derived from an EMBL/GenBank/DDBJ whole genome shotgun (WGS) entry which is preliminary data.</text>
</comment>
<dbReference type="InterPro" id="IPR004302">
    <property type="entry name" value="Cellulose/chitin-bd_N"/>
</dbReference>
<feature type="compositionally biased region" description="Low complexity" evidence="1">
    <location>
        <begin position="227"/>
        <end position="253"/>
    </location>
</feature>
<feature type="region of interest" description="Disordered" evidence="1">
    <location>
        <begin position="226"/>
        <end position="265"/>
    </location>
</feature>
<dbReference type="AlphaFoldDB" id="A0ABD3Q2M2"/>